<dbReference type="InterPro" id="IPR031440">
    <property type="entry name" value="DUF4670"/>
</dbReference>
<feature type="compositionally biased region" description="Basic and acidic residues" evidence="1">
    <location>
        <begin position="743"/>
        <end position="758"/>
    </location>
</feature>
<dbReference type="EMBL" id="SCEB01214839">
    <property type="protein sequence ID" value="RXM32837.1"/>
    <property type="molecule type" value="Genomic_DNA"/>
</dbReference>
<feature type="compositionally biased region" description="Acidic residues" evidence="1">
    <location>
        <begin position="897"/>
        <end position="914"/>
    </location>
</feature>
<evidence type="ECO:0000313" key="3">
    <source>
        <dbReference type="Proteomes" id="UP000289886"/>
    </source>
</evidence>
<evidence type="ECO:0000256" key="1">
    <source>
        <dbReference type="SAM" id="MobiDB-lite"/>
    </source>
</evidence>
<dbReference type="Proteomes" id="UP000289886">
    <property type="component" value="Unassembled WGS sequence"/>
</dbReference>
<feature type="compositionally biased region" description="Basic and acidic residues" evidence="1">
    <location>
        <begin position="260"/>
        <end position="276"/>
    </location>
</feature>
<dbReference type="PANTHER" id="PTHR21937">
    <property type="entry name" value="CCDC66 DOMAIN-CONTAINING PROTEIN"/>
    <property type="match status" value="1"/>
</dbReference>
<feature type="compositionally biased region" description="Basic and acidic residues" evidence="1">
    <location>
        <begin position="366"/>
        <end position="377"/>
    </location>
</feature>
<dbReference type="PANTHER" id="PTHR21937:SF5">
    <property type="entry name" value="GENE 973-RELATED"/>
    <property type="match status" value="1"/>
</dbReference>
<feature type="region of interest" description="Disordered" evidence="1">
    <location>
        <begin position="238"/>
        <end position="298"/>
    </location>
</feature>
<gene>
    <name evidence="2" type="ORF">EOD39_1413</name>
</gene>
<feature type="compositionally biased region" description="Basic residues" evidence="1">
    <location>
        <begin position="882"/>
        <end position="892"/>
    </location>
</feature>
<name>A0A444UCC1_ACIRT</name>
<feature type="compositionally biased region" description="Basic and acidic residues" evidence="1">
    <location>
        <begin position="919"/>
        <end position="928"/>
    </location>
</feature>
<evidence type="ECO:0000313" key="2">
    <source>
        <dbReference type="EMBL" id="RXM32837.1"/>
    </source>
</evidence>
<dbReference type="Pfam" id="PF15709">
    <property type="entry name" value="DUF4670"/>
    <property type="match status" value="1"/>
</dbReference>
<proteinExistence type="predicted"/>
<feature type="compositionally biased region" description="Basic and acidic residues" evidence="1">
    <location>
        <begin position="470"/>
        <end position="495"/>
    </location>
</feature>
<feature type="compositionally biased region" description="Basic and acidic residues" evidence="1">
    <location>
        <begin position="996"/>
        <end position="1031"/>
    </location>
</feature>
<feature type="compositionally biased region" description="Low complexity" evidence="1">
    <location>
        <begin position="284"/>
        <end position="293"/>
    </location>
</feature>
<feature type="compositionally biased region" description="Basic and acidic residues" evidence="1">
    <location>
        <begin position="1094"/>
        <end position="1112"/>
    </location>
</feature>
<feature type="region of interest" description="Disordered" evidence="1">
    <location>
        <begin position="350"/>
        <end position="377"/>
    </location>
</feature>
<comment type="caution">
    <text evidence="2">The sequence shown here is derived from an EMBL/GenBank/DDBJ whole genome shotgun (WGS) entry which is preliminary data.</text>
</comment>
<feature type="region of interest" description="Disordered" evidence="1">
    <location>
        <begin position="733"/>
        <end position="1112"/>
    </location>
</feature>
<feature type="region of interest" description="Disordered" evidence="1">
    <location>
        <begin position="1131"/>
        <end position="1163"/>
    </location>
</feature>
<feature type="region of interest" description="Disordered" evidence="1">
    <location>
        <begin position="672"/>
        <end position="710"/>
    </location>
</feature>
<feature type="compositionally biased region" description="Acidic residues" evidence="1">
    <location>
        <begin position="759"/>
        <end position="770"/>
    </location>
</feature>
<accession>A0A444UCC1</accession>
<feature type="compositionally biased region" description="Polar residues" evidence="1">
    <location>
        <begin position="774"/>
        <end position="789"/>
    </location>
</feature>
<reference evidence="2 3" key="1">
    <citation type="submission" date="2019-01" db="EMBL/GenBank/DDBJ databases">
        <title>Draft Genome and Complete Hox-Cluster Characterization of the Sterlet Sturgeon (Acipenser ruthenus).</title>
        <authorList>
            <person name="Wei Q."/>
        </authorList>
    </citation>
    <scope>NUCLEOTIDE SEQUENCE [LARGE SCALE GENOMIC DNA]</scope>
    <source>
        <strain evidence="2">WHYD16114868_AA</strain>
        <tissue evidence="2">Blood</tissue>
    </source>
</reference>
<feature type="compositionally biased region" description="Low complexity" evidence="1">
    <location>
        <begin position="974"/>
        <end position="986"/>
    </location>
</feature>
<dbReference type="AlphaFoldDB" id="A0A444UCC1"/>
<feature type="compositionally biased region" description="Polar residues" evidence="1">
    <location>
        <begin position="945"/>
        <end position="954"/>
    </location>
</feature>
<organism evidence="2 3">
    <name type="scientific">Acipenser ruthenus</name>
    <name type="common">Sterlet sturgeon</name>
    <dbReference type="NCBI Taxonomy" id="7906"/>
    <lineage>
        <taxon>Eukaryota</taxon>
        <taxon>Metazoa</taxon>
        <taxon>Chordata</taxon>
        <taxon>Craniata</taxon>
        <taxon>Vertebrata</taxon>
        <taxon>Euteleostomi</taxon>
        <taxon>Actinopterygii</taxon>
        <taxon>Chondrostei</taxon>
        <taxon>Acipenseriformes</taxon>
        <taxon>Acipenseridae</taxon>
        <taxon>Acipenser</taxon>
    </lineage>
</organism>
<feature type="compositionally biased region" description="Basic and acidic residues" evidence="1">
    <location>
        <begin position="794"/>
        <end position="808"/>
    </location>
</feature>
<feature type="region of interest" description="Disordered" evidence="1">
    <location>
        <begin position="465"/>
        <end position="501"/>
    </location>
</feature>
<feature type="compositionally biased region" description="Basic and acidic residues" evidence="1">
    <location>
        <begin position="1041"/>
        <end position="1084"/>
    </location>
</feature>
<protein>
    <submittedName>
        <fullName evidence="2">Uncharacterized protein</fullName>
    </submittedName>
</protein>
<sequence>MKEPTLSLLSRGCAQVVKTEVHNDQGKLEVYFEPQDYFNWKSQQDYIRLPRIVNRRDLLNPECYVPEPAPPKTYSTRKGPLILYSEDLALSSWQPGGPGRKRKGLHGHGRYGRDMELQLHTLRDLTGAILAYGNKQEGQHEVQPFLHFLSEEPGDRQMRPGYSAKRYLACLSQTWDPNSMHKFGDTGSIRDPFSYPENPGNCSYQYDLSTAPRPYKALPGCLPTLETVHEGYPCWQDSGGLPKPGQTKHLPKSRRNKGMLLEEQKTENLQKRREIPGPRIGMSPVPESEAEPANPEERAYNANENQVSQAKVSEWNPVSQKLYKDSQASLRQASIDSSWLHSERSHATYYGGTLVGGRKSTSTKPGRSEQKERKETTLRDSCYAEIHFPPVPSGMLFGLGPIKETAEETDPLKESGPEIMNLPSLVEAAGAHRPPRKKQQEPELPKELLILPLLLQRSDDQRIHFNPGVLDHENDSRTEPADPSRNYEKEMEARAEGPAAEKAARTALFPVLRPKEIGLEWSGMGTTENMDTEVSHDHEESLASLAGGPTVGLLPPIVGRKGPGHQSSMACFKANSKDSKDIPTGVIRGSLPEELRECYKGSSVGSLIMGPDGQIIRLSLLGPITDYGAGLHLDDITQNGGFGTLGPAVSMEQPWTIFLQQDGGVPGFGENAMDSDTDPNLAHLNPTHMGLNSKDSSLEQGGRHEAGHLDADKSKSKECCFYFLLRKNSKSKKKLLSQNNDRLSNEKSGAKASGKEQMTEEEEEEEEEEERFLSKQTAGLRTGNAGSSTKTRGGKGDKEKKKLKKGSENETGASLKKNKKAKGSGLEGRAEFVVGKPREKRVEGKSGSASTPKKNPPDIVPNIVIESDEECLSEGGGAGGKKSQRNARKKSRKNGEEEYAGEDGADVEYEEESCSSEGRGSHERDTSSSERGTPVCRLSDESTEGRVTSKTSVTIRVATGMERCGTTDVSDMNSVVGSSETGSSVRSARDQLQAEQAEKRRQGVDRKRREREEQKKREQEQQEREEMMRQELEEEQQCRAQEIRLKKQQQEEERRQQEEEERSRLRREQAERERQRKQQEEYRRKLQQLQRNRQQIEAEKAAEAERRQREEEQRQVEEQRLLLEMDESERQEYLRRKKEEEERRRQEMEERQRQAEDQARRGMSEARWQAELLTRQRAILEQNLRFQRGLLSEAEGLERMQDLSRPWVYSYFQLLEMLGLPATPEGVPEEA</sequence>
<keyword evidence="3" id="KW-1185">Reference proteome</keyword>
<feature type="compositionally biased region" description="Basic and acidic residues" evidence="1">
    <location>
        <begin position="701"/>
        <end position="710"/>
    </location>
</feature>